<feature type="domain" description="Enoyl reductase (ER)" evidence="7">
    <location>
        <begin position="19"/>
        <end position="373"/>
    </location>
</feature>
<dbReference type="InterPro" id="IPR013154">
    <property type="entry name" value="ADH-like_N"/>
</dbReference>
<dbReference type="PROSITE" id="PS00059">
    <property type="entry name" value="ADH_ZINC"/>
    <property type="match status" value="1"/>
</dbReference>
<dbReference type="CDD" id="cd08281">
    <property type="entry name" value="liver_ADH_like1"/>
    <property type="match status" value="1"/>
</dbReference>
<evidence type="ECO:0000256" key="2">
    <source>
        <dbReference type="ARBA" id="ARBA00022723"/>
    </source>
</evidence>
<dbReference type="Pfam" id="PF08240">
    <property type="entry name" value="ADH_N"/>
    <property type="match status" value="1"/>
</dbReference>
<keyword evidence="4" id="KW-0560">Oxidoreductase</keyword>
<dbReference type="Gene3D" id="3.90.180.10">
    <property type="entry name" value="Medium-chain alcohol dehydrogenases, catalytic domain"/>
    <property type="match status" value="1"/>
</dbReference>
<keyword evidence="3 6" id="KW-0862">Zinc</keyword>
<comment type="caution">
    <text evidence="8">The sequence shown here is derived from an EMBL/GenBank/DDBJ whole genome shotgun (WGS) entry which is preliminary data.</text>
</comment>
<evidence type="ECO:0000313" key="8">
    <source>
        <dbReference type="EMBL" id="MCP1337364.1"/>
    </source>
</evidence>
<dbReference type="AlphaFoldDB" id="A0A9J6PB64"/>
<dbReference type="InterPro" id="IPR036291">
    <property type="entry name" value="NAD(P)-bd_dom_sf"/>
</dbReference>
<comment type="similarity">
    <text evidence="6">Belongs to the zinc-containing alcohol dehydrogenase family.</text>
</comment>
<dbReference type="EMBL" id="JAMZFT010000003">
    <property type="protein sequence ID" value="MCP1337364.1"/>
    <property type="molecule type" value="Genomic_DNA"/>
</dbReference>
<dbReference type="RefSeq" id="WP_269333332.1">
    <property type="nucleotide sequence ID" value="NZ_JAMZFT010000003.1"/>
</dbReference>
<dbReference type="FunFam" id="3.40.50.720:FF:000003">
    <property type="entry name" value="S-(hydroxymethyl)glutathione dehydrogenase"/>
    <property type="match status" value="1"/>
</dbReference>
<dbReference type="InterPro" id="IPR011032">
    <property type="entry name" value="GroES-like_sf"/>
</dbReference>
<dbReference type="PANTHER" id="PTHR43880:SF12">
    <property type="entry name" value="ALCOHOL DEHYDROGENASE CLASS-3"/>
    <property type="match status" value="1"/>
</dbReference>
<evidence type="ECO:0000259" key="7">
    <source>
        <dbReference type="SMART" id="SM00829"/>
    </source>
</evidence>
<evidence type="ECO:0000256" key="1">
    <source>
        <dbReference type="ARBA" id="ARBA00001947"/>
    </source>
</evidence>
<protein>
    <submittedName>
        <fullName evidence="8">Zinc-dependent alcohol dehydrogenase family protein</fullName>
    </submittedName>
</protein>
<accession>A0A9J6PB64</accession>
<dbReference type="SUPFAM" id="SSF50129">
    <property type="entry name" value="GroES-like"/>
    <property type="match status" value="2"/>
</dbReference>
<dbReference type="GO" id="GO:0046294">
    <property type="term" value="P:formaldehyde catabolic process"/>
    <property type="evidence" value="ECO:0007669"/>
    <property type="project" value="TreeGrafter"/>
</dbReference>
<dbReference type="Pfam" id="PF00107">
    <property type="entry name" value="ADH_zinc_N"/>
    <property type="match status" value="1"/>
</dbReference>
<evidence type="ECO:0000256" key="4">
    <source>
        <dbReference type="ARBA" id="ARBA00023002"/>
    </source>
</evidence>
<dbReference type="GO" id="GO:0005829">
    <property type="term" value="C:cytosol"/>
    <property type="evidence" value="ECO:0007669"/>
    <property type="project" value="TreeGrafter"/>
</dbReference>
<evidence type="ECO:0000313" key="9">
    <source>
        <dbReference type="Proteomes" id="UP001055804"/>
    </source>
</evidence>
<organism evidence="8 9">
    <name type="scientific">Futiania mangrovi</name>
    <dbReference type="NCBI Taxonomy" id="2959716"/>
    <lineage>
        <taxon>Bacteria</taxon>
        <taxon>Pseudomonadati</taxon>
        <taxon>Pseudomonadota</taxon>
        <taxon>Alphaproteobacteria</taxon>
        <taxon>Futianiales</taxon>
        <taxon>Futianiaceae</taxon>
        <taxon>Futiania</taxon>
    </lineage>
</organism>
<dbReference type="InterPro" id="IPR020843">
    <property type="entry name" value="ER"/>
</dbReference>
<dbReference type="GO" id="GO:0008270">
    <property type="term" value="F:zinc ion binding"/>
    <property type="evidence" value="ECO:0007669"/>
    <property type="project" value="InterPro"/>
</dbReference>
<gene>
    <name evidence="8" type="ORF">NJQ99_13155</name>
</gene>
<reference evidence="8" key="1">
    <citation type="submission" date="2022-06" db="EMBL/GenBank/DDBJ databases">
        <title>Isolation and Genomics of Futiania mangrovii gen. nov., sp. nov., a Rare and Metabolically-versatile member in the Class Alphaproteobacteria.</title>
        <authorList>
            <person name="Liu L."/>
            <person name="Huang W.-C."/>
            <person name="Pan J."/>
            <person name="Li J."/>
            <person name="Huang Y."/>
            <person name="Du H."/>
            <person name="Liu Y."/>
            <person name="Li M."/>
        </authorList>
    </citation>
    <scope>NUCLEOTIDE SEQUENCE</scope>
    <source>
        <strain evidence="8">FT118</strain>
    </source>
</reference>
<evidence type="ECO:0000256" key="3">
    <source>
        <dbReference type="ARBA" id="ARBA00022833"/>
    </source>
</evidence>
<keyword evidence="2 6" id="KW-0479">Metal-binding</keyword>
<dbReference type="Gene3D" id="3.40.50.720">
    <property type="entry name" value="NAD(P)-binding Rossmann-like Domain"/>
    <property type="match status" value="1"/>
</dbReference>
<proteinExistence type="inferred from homology"/>
<comment type="cofactor">
    <cofactor evidence="1 6">
        <name>Zn(2+)</name>
        <dbReference type="ChEBI" id="CHEBI:29105"/>
    </cofactor>
</comment>
<name>A0A9J6PB64_9PROT</name>
<keyword evidence="9" id="KW-1185">Reference proteome</keyword>
<evidence type="ECO:0000256" key="6">
    <source>
        <dbReference type="RuleBase" id="RU361277"/>
    </source>
</evidence>
<sequence length="374" mass="38815">MQTRAAILKESPVPRPYVETKPLAIETVSLDDPGPGEVLVRIAAAGLCHSDLSVINGDRPRPVPMVLGHEAAGVIEKVGPGVEDLVAGDQVVMIFMPSCGHCLPCAEGRPALCEPGAAANGAGTLLGGVHRLHQDGHDVYHHVGVSAFADYAVMSRHSVVRIDPDFPLEKAALFGCAVLTGVGAVVNTGKVSPGQSVAVVGLGGVGLSSLLGAVASGASQIVAVDLSEDKLRFAKELGATHAFNAADPACADDVRKATGGGVDHAFEMAGSVKAFELAYRITRRGGSTVTAGLANPAHNISFQQVSLVAEERTVKGSYIGSCIPTRDLPRYMNLYRMGKLPVDRLLTSTGDLDGINAAFDRLADGETVRHVIIP</sequence>
<dbReference type="PANTHER" id="PTHR43880">
    <property type="entry name" value="ALCOHOL DEHYDROGENASE"/>
    <property type="match status" value="1"/>
</dbReference>
<dbReference type="SUPFAM" id="SSF51735">
    <property type="entry name" value="NAD(P)-binding Rossmann-fold domains"/>
    <property type="match status" value="1"/>
</dbReference>
<dbReference type="InterPro" id="IPR002328">
    <property type="entry name" value="ADH_Zn_CS"/>
</dbReference>
<dbReference type="InterPro" id="IPR013149">
    <property type="entry name" value="ADH-like_C"/>
</dbReference>
<keyword evidence="5" id="KW-0520">NAD</keyword>
<dbReference type="GO" id="GO:0051903">
    <property type="term" value="F:S-(hydroxymethyl)glutathione dehydrogenase [NAD(P)+] activity"/>
    <property type="evidence" value="ECO:0007669"/>
    <property type="project" value="TreeGrafter"/>
</dbReference>
<dbReference type="SMART" id="SM00829">
    <property type="entry name" value="PKS_ER"/>
    <property type="match status" value="1"/>
</dbReference>
<dbReference type="Proteomes" id="UP001055804">
    <property type="component" value="Unassembled WGS sequence"/>
</dbReference>
<evidence type="ECO:0000256" key="5">
    <source>
        <dbReference type="ARBA" id="ARBA00023027"/>
    </source>
</evidence>